<comment type="similarity">
    <text evidence="1">Belongs to the ros/MucR family.</text>
</comment>
<evidence type="ECO:0000256" key="1">
    <source>
        <dbReference type="ARBA" id="ARBA00007031"/>
    </source>
</evidence>
<dbReference type="RefSeq" id="WP_006292915.1">
    <property type="nucleotide sequence ID" value="NZ_ARPM03000159.1"/>
</dbReference>
<dbReference type="GO" id="GO:0006355">
    <property type="term" value="P:regulation of DNA-templated transcription"/>
    <property type="evidence" value="ECO:0007669"/>
    <property type="project" value="InterPro"/>
</dbReference>
<evidence type="ECO:0000313" key="2">
    <source>
        <dbReference type="EMBL" id="ETZ04710.1"/>
    </source>
</evidence>
<dbReference type="Pfam" id="PF05443">
    <property type="entry name" value="ROS_MUCR"/>
    <property type="match status" value="1"/>
</dbReference>
<accession>A0A061JG06</accession>
<keyword evidence="3" id="KW-1185">Reference proteome</keyword>
<comment type="caution">
    <text evidence="2">The sequence shown here is derived from an EMBL/GenBank/DDBJ whole genome shotgun (WGS) entry which is preliminary data.</text>
</comment>
<name>A0A061JG06_9PROT</name>
<evidence type="ECO:0000313" key="3">
    <source>
        <dbReference type="Proteomes" id="UP000026922"/>
    </source>
</evidence>
<dbReference type="InterPro" id="IPR008807">
    <property type="entry name" value="ROS_MUCR"/>
</dbReference>
<dbReference type="InterPro" id="IPR041920">
    <property type="entry name" value="ROS/MUCR_sf"/>
</dbReference>
<protein>
    <submittedName>
        <fullName evidence="2">Transcriptional regulatory protein ros</fullName>
    </submittedName>
</protein>
<gene>
    <name evidence="2" type="ORF">K737_300869</name>
</gene>
<dbReference type="GO" id="GO:0003677">
    <property type="term" value="F:DNA binding"/>
    <property type="evidence" value="ECO:0007669"/>
    <property type="project" value="InterPro"/>
</dbReference>
<dbReference type="Proteomes" id="UP000026922">
    <property type="component" value="Unassembled WGS sequence"/>
</dbReference>
<organism evidence="2 3">
    <name type="scientific">Holospora undulata HU1</name>
    <dbReference type="NCBI Taxonomy" id="1321371"/>
    <lineage>
        <taxon>Bacteria</taxon>
        <taxon>Pseudomonadati</taxon>
        <taxon>Pseudomonadota</taxon>
        <taxon>Alphaproteobacteria</taxon>
        <taxon>Holosporales</taxon>
        <taxon>Holosporaceae</taxon>
        <taxon>Holospora</taxon>
    </lineage>
</organism>
<dbReference type="Gene3D" id="1.10.10.1550">
    <property type="entry name" value="ROS/MUCR transcriptional regulator protein"/>
    <property type="match status" value="1"/>
</dbReference>
<sequence length="148" mass="16728">MSVSHKPQSDAIMIALGQIVRGYTQNNSLSISELTQAIHNVYSTLNNLHCKAYYNVGANPTVPKEESIQDDYLVCLEDGKKLKMLKRHLRTTYQMSPEQYKERWGLPVDYPMVAPNYALKRSKLAKRNGLGRAKKNSNIYPTPTLVTG</sequence>
<dbReference type="EMBL" id="ARPM03000159">
    <property type="protein sequence ID" value="ETZ04710.1"/>
    <property type="molecule type" value="Genomic_DNA"/>
</dbReference>
<dbReference type="GO" id="GO:0008270">
    <property type="term" value="F:zinc ion binding"/>
    <property type="evidence" value="ECO:0007669"/>
    <property type="project" value="InterPro"/>
</dbReference>
<dbReference type="AlphaFoldDB" id="A0A061JG06"/>
<reference evidence="2 3" key="1">
    <citation type="journal article" date="2013" name="Genome Announc.">
        <title>Draft Genome Sequence of Holospora undulata Strain HU1, a Micronucleus-Specific Symbiont of the Ciliate Paramecium caudatum.</title>
        <authorList>
            <person name="Dohra H."/>
            <person name="Suzuki H."/>
            <person name="Suzuki T."/>
            <person name="Tanaka K."/>
            <person name="Fujishima M."/>
        </authorList>
    </citation>
    <scope>NUCLEOTIDE SEQUENCE [LARGE SCALE GENOMIC DNA]</scope>
    <source>
        <strain evidence="2 3">HU1</strain>
    </source>
</reference>
<proteinExistence type="inferred from homology"/>